<protein>
    <recommendedName>
        <fullName evidence="2 3">Signal peptidase I</fullName>
        <ecNumber evidence="3">3.4.21.89</ecNumber>
    </recommendedName>
</protein>
<comment type="catalytic activity">
    <reaction evidence="3">
        <text>Cleavage of hydrophobic, N-terminal signal or leader sequences from secreted and periplasmic proteins.</text>
        <dbReference type="EC" id="3.4.21.89"/>
    </reaction>
</comment>
<dbReference type="GO" id="GO:0009003">
    <property type="term" value="F:signal peptidase activity"/>
    <property type="evidence" value="ECO:0007669"/>
    <property type="project" value="UniProtKB-EC"/>
</dbReference>
<dbReference type="EMBL" id="JAPZVM010000003">
    <property type="protein sequence ID" value="MCZ8372318.1"/>
    <property type="molecule type" value="Genomic_DNA"/>
</dbReference>
<organism evidence="5 6">
    <name type="scientific">Phocaeicola acetigenes</name>
    <dbReference type="NCBI Taxonomy" id="3016083"/>
    <lineage>
        <taxon>Bacteria</taxon>
        <taxon>Pseudomonadati</taxon>
        <taxon>Bacteroidota</taxon>
        <taxon>Bacteroidia</taxon>
        <taxon>Bacteroidales</taxon>
        <taxon>Bacteroidaceae</taxon>
        <taxon>Phocaeicola</taxon>
    </lineage>
</organism>
<dbReference type="Gene3D" id="2.10.109.10">
    <property type="entry name" value="Umud Fragment, subunit A"/>
    <property type="match status" value="1"/>
</dbReference>
<comment type="subcellular location">
    <subcellularLocation>
        <location evidence="3">Membrane</location>
        <topology evidence="3">Single-pass type II membrane protein</topology>
    </subcellularLocation>
</comment>
<dbReference type="InterPro" id="IPR019533">
    <property type="entry name" value="Peptidase_S26"/>
</dbReference>
<dbReference type="NCBIfam" id="TIGR02227">
    <property type="entry name" value="sigpep_I_bact"/>
    <property type="match status" value="1"/>
</dbReference>
<dbReference type="InterPro" id="IPR036286">
    <property type="entry name" value="LexA/Signal_pep-like_sf"/>
</dbReference>
<keyword evidence="6" id="KW-1185">Reference proteome</keyword>
<dbReference type="PANTHER" id="PTHR43390">
    <property type="entry name" value="SIGNAL PEPTIDASE I"/>
    <property type="match status" value="1"/>
</dbReference>
<feature type="domain" description="Peptidase S26" evidence="4">
    <location>
        <begin position="2"/>
        <end position="115"/>
    </location>
</feature>
<dbReference type="SUPFAM" id="SSF51306">
    <property type="entry name" value="LexA/Signal peptidase"/>
    <property type="match status" value="1"/>
</dbReference>
<keyword evidence="3" id="KW-0645">Protease</keyword>
<evidence type="ECO:0000313" key="6">
    <source>
        <dbReference type="Proteomes" id="UP001141933"/>
    </source>
</evidence>
<evidence type="ECO:0000313" key="5">
    <source>
        <dbReference type="EMBL" id="MCZ8372318.1"/>
    </source>
</evidence>
<dbReference type="RefSeq" id="WP_269877521.1">
    <property type="nucleotide sequence ID" value="NZ_JAPZVM010000003.1"/>
</dbReference>
<dbReference type="Pfam" id="PF10502">
    <property type="entry name" value="Peptidase_S26"/>
    <property type="match status" value="2"/>
</dbReference>
<dbReference type="PANTHER" id="PTHR43390:SF1">
    <property type="entry name" value="CHLOROPLAST PROCESSING PEPTIDASE"/>
    <property type="match status" value="1"/>
</dbReference>
<dbReference type="Proteomes" id="UP001141933">
    <property type="component" value="Unassembled WGS sequence"/>
</dbReference>
<gene>
    <name evidence="5" type="primary">lepB</name>
    <name evidence="5" type="ORF">O6P32_06290</name>
</gene>
<sequence length="292" mass="33502">MAMTVIAVLLIKTLLITSCFIPSSGMENTLYQGEGVLVSKWSYGLRVPFPSVFGYHRIGEQPVKRGDIVLFNNPNPSDKDRRIENRELFISRCIGTAGDTLMLNRELIDTAGKVFSPDSKSLYCYPASCEDSVRMMLDSLRISGNALVGYTPEGAYIRSFSHYEYYLLTQLAGERIPFSLYQDGIKEKAYPYVVPQKGRAVEVHPWNRALLCNTIRNHEHKRAEIRRDTLFVEGKPVKMYVFSKNYYWMASNNPVNLCDSRLFGFVPEDHIIGKALYVWFTSQKGRFFQRIE</sequence>
<proteinExistence type="inferred from homology"/>
<evidence type="ECO:0000259" key="4">
    <source>
        <dbReference type="Pfam" id="PF10502"/>
    </source>
</evidence>
<dbReference type="CDD" id="cd06530">
    <property type="entry name" value="S26_SPase_I"/>
    <property type="match status" value="1"/>
</dbReference>
<dbReference type="PRINTS" id="PR00727">
    <property type="entry name" value="LEADERPTASE"/>
</dbReference>
<accession>A0ABT4PGZ7</accession>
<feature type="domain" description="Peptidase S26" evidence="4">
    <location>
        <begin position="236"/>
        <end position="279"/>
    </location>
</feature>
<evidence type="ECO:0000256" key="2">
    <source>
        <dbReference type="ARBA" id="ARBA00019232"/>
    </source>
</evidence>
<name>A0ABT4PGZ7_9BACT</name>
<evidence type="ECO:0000256" key="3">
    <source>
        <dbReference type="RuleBase" id="RU362042"/>
    </source>
</evidence>
<reference evidence="5" key="1">
    <citation type="submission" date="2022-12" db="EMBL/GenBank/DDBJ databases">
        <title>Phocaeicola acetigenes sp. nov., isolated feces from a healthy human.</title>
        <authorList>
            <person name="Do H."/>
            <person name="Ha Y.B."/>
            <person name="Kim J.-S."/>
            <person name="Suh M.K."/>
            <person name="Kim H.S."/>
            <person name="Lee J.-S."/>
        </authorList>
    </citation>
    <scope>NUCLEOTIDE SEQUENCE</scope>
    <source>
        <strain evidence="5">KGMB11183</strain>
    </source>
</reference>
<comment type="similarity">
    <text evidence="1 3">Belongs to the peptidase S26 family.</text>
</comment>
<keyword evidence="3 5" id="KW-0378">Hydrolase</keyword>
<dbReference type="EC" id="3.4.21.89" evidence="3"/>
<dbReference type="InterPro" id="IPR000223">
    <property type="entry name" value="Pept_S26A_signal_pept_1"/>
</dbReference>
<evidence type="ECO:0000256" key="1">
    <source>
        <dbReference type="ARBA" id="ARBA00009370"/>
    </source>
</evidence>
<comment type="caution">
    <text evidence="5">The sequence shown here is derived from an EMBL/GenBank/DDBJ whole genome shotgun (WGS) entry which is preliminary data.</text>
</comment>